<organism evidence="2 3">
    <name type="scientific">Sediminibacterium goheungense</name>
    <dbReference type="NCBI Taxonomy" id="1086393"/>
    <lineage>
        <taxon>Bacteria</taxon>
        <taxon>Pseudomonadati</taxon>
        <taxon>Bacteroidota</taxon>
        <taxon>Chitinophagia</taxon>
        <taxon>Chitinophagales</taxon>
        <taxon>Chitinophagaceae</taxon>
        <taxon>Sediminibacterium</taxon>
    </lineage>
</organism>
<feature type="chain" id="PRO_5020795595" description="DUF2911 family protein" evidence="1">
    <location>
        <begin position="21"/>
        <end position="193"/>
    </location>
</feature>
<accession>A0A4R6IWP5</accession>
<proteinExistence type="predicted"/>
<dbReference type="InterPro" id="IPR021314">
    <property type="entry name" value="DUF2911"/>
</dbReference>
<evidence type="ECO:0000313" key="3">
    <source>
        <dbReference type="Proteomes" id="UP000295741"/>
    </source>
</evidence>
<dbReference type="RefSeq" id="WP_133474996.1">
    <property type="nucleotide sequence ID" value="NZ_SNWP01000011.1"/>
</dbReference>
<evidence type="ECO:0000313" key="2">
    <source>
        <dbReference type="EMBL" id="TDO27134.1"/>
    </source>
</evidence>
<dbReference type="OrthoDB" id="9808374at2"/>
<keyword evidence="1" id="KW-0732">Signal</keyword>
<dbReference type="AlphaFoldDB" id="A0A4R6IWP5"/>
<name>A0A4R6IWP5_9BACT</name>
<comment type="caution">
    <text evidence="2">The sequence shown here is derived from an EMBL/GenBank/DDBJ whole genome shotgun (WGS) entry which is preliminary data.</text>
</comment>
<dbReference type="EMBL" id="SNWP01000011">
    <property type="protein sequence ID" value="TDO27134.1"/>
    <property type="molecule type" value="Genomic_DNA"/>
</dbReference>
<sequence>MRLLSSLIALLILFNNTAIAQHQHQSGDGYADSVNRGLIAKDTMKSSPKRVAMETIGNTHIHIEYGSPGVKGRMIWGGLVAYDQVWATGAHNATTVDFSTQVTIGGKKIPKGKYALFTIPGRDEWTLIINTKSQQHLADEYNQAEDMVRVKVKPVKTNKITQRLTYRVEKIDKEAAITIEWEYLKLVLPVKVS</sequence>
<protein>
    <recommendedName>
        <fullName evidence="4">DUF2911 family protein</fullName>
    </recommendedName>
</protein>
<dbReference type="Proteomes" id="UP000295741">
    <property type="component" value="Unassembled WGS sequence"/>
</dbReference>
<evidence type="ECO:0008006" key="4">
    <source>
        <dbReference type="Google" id="ProtNLM"/>
    </source>
</evidence>
<gene>
    <name evidence="2" type="ORF">BC659_2453</name>
</gene>
<keyword evidence="3" id="KW-1185">Reference proteome</keyword>
<evidence type="ECO:0000256" key="1">
    <source>
        <dbReference type="SAM" id="SignalP"/>
    </source>
</evidence>
<dbReference type="Pfam" id="PF11138">
    <property type="entry name" value="DUF2911"/>
    <property type="match status" value="1"/>
</dbReference>
<feature type="signal peptide" evidence="1">
    <location>
        <begin position="1"/>
        <end position="20"/>
    </location>
</feature>
<reference evidence="2 3" key="1">
    <citation type="submission" date="2019-03" db="EMBL/GenBank/DDBJ databases">
        <title>Genomic Encyclopedia of Archaeal and Bacterial Type Strains, Phase II (KMG-II): from individual species to whole genera.</title>
        <authorList>
            <person name="Goeker M."/>
        </authorList>
    </citation>
    <scope>NUCLEOTIDE SEQUENCE [LARGE SCALE GENOMIC DNA]</scope>
    <source>
        <strain evidence="2 3">DSM 28323</strain>
    </source>
</reference>